<dbReference type="AlphaFoldDB" id="A0A0F3MXL3"/>
<organism evidence="1 2">
    <name type="scientific">Rickettsia felis str. Pedreira</name>
    <dbReference type="NCBI Taxonomy" id="1359196"/>
    <lineage>
        <taxon>Bacteria</taxon>
        <taxon>Pseudomonadati</taxon>
        <taxon>Pseudomonadota</taxon>
        <taxon>Alphaproteobacteria</taxon>
        <taxon>Rickettsiales</taxon>
        <taxon>Rickettsiaceae</taxon>
        <taxon>Rickettsieae</taxon>
        <taxon>Rickettsia</taxon>
        <taxon>spotted fever group</taxon>
    </lineage>
</organism>
<sequence length="38" mass="4379">MDPDKKNIAAIKTYEKAGFKIIQENKDEILMLKKLSVN</sequence>
<accession>A0A0F3MXL3</accession>
<gene>
    <name evidence="1" type="ORF">RFEPED_1694</name>
</gene>
<dbReference type="EMBL" id="LANQ01000001">
    <property type="protein sequence ID" value="KJV59289.1"/>
    <property type="molecule type" value="Genomic_DNA"/>
</dbReference>
<comment type="caution">
    <text evidence="1">The sequence shown here is derived from an EMBL/GenBank/DDBJ whole genome shotgun (WGS) entry which is preliminary data.</text>
</comment>
<dbReference type="Gene3D" id="3.40.630.30">
    <property type="match status" value="1"/>
</dbReference>
<dbReference type="SUPFAM" id="SSF55729">
    <property type="entry name" value="Acyl-CoA N-acyltransferases (Nat)"/>
    <property type="match status" value="1"/>
</dbReference>
<reference evidence="1 2" key="1">
    <citation type="submission" date="2015-01" db="EMBL/GenBank/DDBJ databases">
        <title>Genome Sequencing of Rickettsiales.</title>
        <authorList>
            <person name="Daugherty S.C."/>
            <person name="Su Q."/>
            <person name="Abolude K."/>
            <person name="Beier-Sexton M."/>
            <person name="Carlyon J.A."/>
            <person name="Carter R."/>
            <person name="Day N.P."/>
            <person name="Dumler S.J."/>
            <person name="Dyachenko V."/>
            <person name="Godinez A."/>
            <person name="Kurtti T.J."/>
            <person name="Lichay M."/>
            <person name="Mullins K.E."/>
            <person name="Ott S."/>
            <person name="Pappas-Brown V."/>
            <person name="Paris D.H."/>
            <person name="Patel P."/>
            <person name="Richards A.L."/>
            <person name="Sadzewicz L."/>
            <person name="Sears K."/>
            <person name="Seidman D."/>
            <person name="Sengamalay N."/>
            <person name="Stenos J."/>
            <person name="Tallon L.J."/>
            <person name="Vincent G."/>
            <person name="Fraser C.M."/>
            <person name="Munderloh U."/>
            <person name="Dunning-Hotopp J.C."/>
        </authorList>
    </citation>
    <scope>NUCLEOTIDE SEQUENCE [LARGE SCALE GENOMIC DNA]</scope>
    <source>
        <strain evidence="1 2">Pedreira</strain>
    </source>
</reference>
<name>A0A0F3MXL3_RICFI</name>
<dbReference type="InterPro" id="IPR016181">
    <property type="entry name" value="Acyl_CoA_acyltransferase"/>
</dbReference>
<dbReference type="PATRIC" id="fig|1359196.3.peg.1640"/>
<evidence type="ECO:0000313" key="1">
    <source>
        <dbReference type="EMBL" id="KJV59289.1"/>
    </source>
</evidence>
<protein>
    <recommendedName>
        <fullName evidence="3">Acetyltransferase</fullName>
    </recommendedName>
</protein>
<proteinExistence type="predicted"/>
<evidence type="ECO:0008006" key="3">
    <source>
        <dbReference type="Google" id="ProtNLM"/>
    </source>
</evidence>
<evidence type="ECO:0000313" key="2">
    <source>
        <dbReference type="Proteomes" id="UP000033475"/>
    </source>
</evidence>
<dbReference type="Proteomes" id="UP000033475">
    <property type="component" value="Unassembled WGS sequence"/>
</dbReference>